<dbReference type="InterPro" id="IPR004467">
    <property type="entry name" value="Or_phspho_trans_dom"/>
</dbReference>
<evidence type="ECO:0000313" key="11">
    <source>
        <dbReference type="Proteomes" id="UP000193685"/>
    </source>
</evidence>
<evidence type="ECO:0000256" key="5">
    <source>
        <dbReference type="ARBA" id="ARBA00011971"/>
    </source>
</evidence>
<dbReference type="InterPro" id="IPR029057">
    <property type="entry name" value="PRTase-like"/>
</dbReference>
<dbReference type="RefSeq" id="XP_040728243.1">
    <property type="nucleotide sequence ID" value="XM_040872053.1"/>
</dbReference>
<accession>A0A1Y2FUR5</accession>
<dbReference type="GO" id="GO:0046132">
    <property type="term" value="P:pyrimidine ribonucleoside biosynthetic process"/>
    <property type="evidence" value="ECO:0007669"/>
    <property type="project" value="TreeGrafter"/>
</dbReference>
<dbReference type="OrthoDB" id="5553476at2759"/>
<dbReference type="GO" id="GO:0004588">
    <property type="term" value="F:orotate phosphoribosyltransferase activity"/>
    <property type="evidence" value="ECO:0007669"/>
    <property type="project" value="UniProtKB-EC"/>
</dbReference>
<dbReference type="GO" id="GO:0044205">
    <property type="term" value="P:'de novo' UMP biosynthetic process"/>
    <property type="evidence" value="ECO:0007669"/>
    <property type="project" value="UniProtKB-UniPathway"/>
</dbReference>
<keyword evidence="8" id="KW-0665">Pyrimidine biosynthesis</keyword>
<dbReference type="STRING" id="56484.A0A1Y2FUR5"/>
<evidence type="ECO:0000256" key="2">
    <source>
        <dbReference type="ARBA" id="ARBA00004889"/>
    </source>
</evidence>
<evidence type="ECO:0000256" key="4">
    <source>
        <dbReference type="ARBA" id="ARBA00011738"/>
    </source>
</evidence>
<comment type="pathway">
    <text evidence="2">Pyrimidine metabolism; UMP biosynthesis via de novo pathway; UMP from orotate: step 1/2.</text>
</comment>
<reference evidence="10 11" key="1">
    <citation type="submission" date="2016-07" db="EMBL/GenBank/DDBJ databases">
        <title>Pervasive Adenine N6-methylation of Active Genes in Fungi.</title>
        <authorList>
            <consortium name="DOE Joint Genome Institute"/>
            <person name="Mondo S.J."/>
            <person name="Dannebaum R.O."/>
            <person name="Kuo R.C."/>
            <person name="Labutti K."/>
            <person name="Haridas S."/>
            <person name="Kuo A."/>
            <person name="Salamov A."/>
            <person name="Ahrendt S.R."/>
            <person name="Lipzen A."/>
            <person name="Sullivan W."/>
            <person name="Andreopoulos W.B."/>
            <person name="Clum A."/>
            <person name="Lindquist E."/>
            <person name="Daum C."/>
            <person name="Ramamoorthy G.K."/>
            <person name="Gryganskyi A."/>
            <person name="Culley D."/>
            <person name="Magnuson J.K."/>
            <person name="James T.Y."/>
            <person name="O'Malley M.A."/>
            <person name="Stajich J.E."/>
            <person name="Spatafora J.W."/>
            <person name="Visel A."/>
            <person name="Grigoriev I.V."/>
        </authorList>
    </citation>
    <scope>NUCLEOTIDE SEQUENCE [LARGE SCALE GENOMIC DNA]</scope>
    <source>
        <strain evidence="10 11">12-1054</strain>
    </source>
</reference>
<evidence type="ECO:0000256" key="6">
    <source>
        <dbReference type="ARBA" id="ARBA00022676"/>
    </source>
</evidence>
<dbReference type="CDD" id="cd06223">
    <property type="entry name" value="PRTases_typeI"/>
    <property type="match status" value="1"/>
</dbReference>
<dbReference type="InterPro" id="IPR000836">
    <property type="entry name" value="PRTase_dom"/>
</dbReference>
<comment type="subunit">
    <text evidence="4">Homodimer.</text>
</comment>
<dbReference type="GO" id="GO:0006207">
    <property type="term" value="P:'de novo' pyrimidine nucleobase biosynthetic process"/>
    <property type="evidence" value="ECO:0007669"/>
    <property type="project" value="TreeGrafter"/>
</dbReference>
<comment type="function">
    <text evidence="1">Catalyzes the transfer of a ribosyl phosphate group from 5-phosphoribose 1-diphosphate to orotate, leading to the formation of orotidine monophosphate (OMP).</text>
</comment>
<evidence type="ECO:0000313" key="10">
    <source>
        <dbReference type="EMBL" id="ORY87748.1"/>
    </source>
</evidence>
<dbReference type="Pfam" id="PF00156">
    <property type="entry name" value="Pribosyltran"/>
    <property type="match status" value="1"/>
</dbReference>
<protein>
    <recommendedName>
        <fullName evidence="5">orotate phosphoribosyltransferase</fullName>
        <ecNumber evidence="5">2.4.2.10</ecNumber>
    </recommendedName>
</protein>
<name>A0A1Y2FUR5_PROLT</name>
<feature type="domain" description="Phosphoribosyltransferase" evidence="9">
    <location>
        <begin position="52"/>
        <end position="165"/>
    </location>
</feature>
<dbReference type="FunFam" id="3.40.50.2020:FF:000008">
    <property type="entry name" value="Orotate phosphoribosyltransferase"/>
    <property type="match status" value="1"/>
</dbReference>
<evidence type="ECO:0000256" key="1">
    <source>
        <dbReference type="ARBA" id="ARBA00003769"/>
    </source>
</evidence>
<evidence type="ECO:0000256" key="8">
    <source>
        <dbReference type="ARBA" id="ARBA00022975"/>
    </source>
</evidence>
<sequence length="214" mass="23206">MPTQTQKAFLQVATDNAILKFGTFTLKSGRQSPYFFNAGLFNTGALLSSLCRAYAETIESCSVDFDVLFGPAYKGIPLAAVTATKLADSGRQVEYAFNRKEKKAHGEGGSLVGASMKGKRVLVIDDVMTAGTAIREAIDIIKAEGGILAGVVVALDRQERGTDSTLSTVAMVEQEFNVKVHAIVRFEDIIAYSREALSSDDTERMEAYRKQYGI</sequence>
<evidence type="ECO:0000256" key="3">
    <source>
        <dbReference type="ARBA" id="ARBA00006340"/>
    </source>
</evidence>
<evidence type="ECO:0000256" key="7">
    <source>
        <dbReference type="ARBA" id="ARBA00022679"/>
    </source>
</evidence>
<dbReference type="GO" id="GO:0005737">
    <property type="term" value="C:cytoplasm"/>
    <property type="evidence" value="ECO:0007669"/>
    <property type="project" value="TreeGrafter"/>
</dbReference>
<dbReference type="OMA" id="HAVCSAY"/>
<organism evidence="10 11">
    <name type="scientific">Protomyces lactucae-debilis</name>
    <dbReference type="NCBI Taxonomy" id="2754530"/>
    <lineage>
        <taxon>Eukaryota</taxon>
        <taxon>Fungi</taxon>
        <taxon>Dikarya</taxon>
        <taxon>Ascomycota</taxon>
        <taxon>Taphrinomycotina</taxon>
        <taxon>Taphrinomycetes</taxon>
        <taxon>Taphrinales</taxon>
        <taxon>Protomycetaceae</taxon>
        <taxon>Protomyces</taxon>
    </lineage>
</organism>
<dbReference type="SUPFAM" id="SSF53271">
    <property type="entry name" value="PRTase-like"/>
    <property type="match status" value="1"/>
</dbReference>
<dbReference type="Proteomes" id="UP000193685">
    <property type="component" value="Unassembled WGS sequence"/>
</dbReference>
<comment type="similarity">
    <text evidence="3">Belongs to the purine/pyrimidine phosphoribosyltransferase family. PyrE subfamily.</text>
</comment>
<dbReference type="HAMAP" id="MF_01208">
    <property type="entry name" value="PyrE"/>
    <property type="match status" value="1"/>
</dbReference>
<dbReference type="EMBL" id="MCFI01000001">
    <property type="protein sequence ID" value="ORY87748.1"/>
    <property type="molecule type" value="Genomic_DNA"/>
</dbReference>
<dbReference type="UniPathway" id="UPA00070">
    <property type="reaction ID" value="UER00119"/>
</dbReference>
<dbReference type="PANTHER" id="PTHR46683">
    <property type="entry name" value="OROTATE PHOSPHORIBOSYLTRANSFERASE 1-RELATED"/>
    <property type="match status" value="1"/>
</dbReference>
<keyword evidence="6 10" id="KW-0328">Glycosyltransferase</keyword>
<comment type="caution">
    <text evidence="10">The sequence shown here is derived from an EMBL/GenBank/DDBJ whole genome shotgun (WGS) entry which is preliminary data.</text>
</comment>
<dbReference type="EC" id="2.4.2.10" evidence="5"/>
<keyword evidence="7 10" id="KW-0808">Transferase</keyword>
<proteinExistence type="inferred from homology"/>
<dbReference type="InterPro" id="IPR023031">
    <property type="entry name" value="OPRT"/>
</dbReference>
<dbReference type="GeneID" id="63788652"/>
<dbReference type="NCBIfam" id="TIGR00336">
    <property type="entry name" value="pyrE"/>
    <property type="match status" value="1"/>
</dbReference>
<keyword evidence="11" id="KW-1185">Reference proteome</keyword>
<dbReference type="Gene3D" id="3.40.50.2020">
    <property type="match status" value="1"/>
</dbReference>
<dbReference type="AlphaFoldDB" id="A0A1Y2FUR5"/>
<evidence type="ECO:0000259" key="9">
    <source>
        <dbReference type="Pfam" id="PF00156"/>
    </source>
</evidence>
<dbReference type="PANTHER" id="PTHR46683:SF1">
    <property type="entry name" value="OROTATE PHOSPHORIBOSYLTRANSFERASE 1-RELATED"/>
    <property type="match status" value="1"/>
</dbReference>
<gene>
    <name evidence="10" type="ORF">BCR37DRAFT_404103</name>
</gene>